<comment type="subcellular location">
    <subcellularLocation>
        <location evidence="1">Cell membrane</location>
        <topology evidence="1">Multi-pass membrane protein</topology>
    </subcellularLocation>
</comment>
<evidence type="ECO:0000256" key="1">
    <source>
        <dbReference type="ARBA" id="ARBA00004651"/>
    </source>
</evidence>
<dbReference type="PANTHER" id="PTHR33452">
    <property type="entry name" value="OXIDOREDUCTASE CATD-RELATED"/>
    <property type="match status" value="1"/>
</dbReference>
<feature type="transmembrane region" description="Helical" evidence="7">
    <location>
        <begin position="77"/>
        <end position="98"/>
    </location>
</feature>
<dbReference type="PANTHER" id="PTHR33452:SF1">
    <property type="entry name" value="INNER MEMBRANE PROTEIN YPHA-RELATED"/>
    <property type="match status" value="1"/>
</dbReference>
<dbReference type="OrthoDB" id="9810206at2"/>
<gene>
    <name evidence="8" type="ORF">C5L14_27095</name>
</gene>
<evidence type="ECO:0000313" key="9">
    <source>
        <dbReference type="Proteomes" id="UP000237682"/>
    </source>
</evidence>
<protein>
    <submittedName>
        <fullName evidence="8">Quinol oxidase</fullName>
    </submittedName>
</protein>
<evidence type="ECO:0000256" key="5">
    <source>
        <dbReference type="ARBA" id="ARBA00022989"/>
    </source>
</evidence>
<evidence type="ECO:0000256" key="2">
    <source>
        <dbReference type="ARBA" id="ARBA00006679"/>
    </source>
</evidence>
<dbReference type="AlphaFoldDB" id="A0A2S9Q589"/>
<dbReference type="InterPro" id="IPR032808">
    <property type="entry name" value="DoxX"/>
</dbReference>
<evidence type="ECO:0000313" key="8">
    <source>
        <dbReference type="EMBL" id="PRH84516.1"/>
    </source>
</evidence>
<keyword evidence="6 7" id="KW-0472">Membrane</keyword>
<comment type="similarity">
    <text evidence="2">Belongs to the DoxX family.</text>
</comment>
<evidence type="ECO:0000256" key="3">
    <source>
        <dbReference type="ARBA" id="ARBA00022475"/>
    </source>
</evidence>
<keyword evidence="4 7" id="KW-0812">Transmembrane</keyword>
<evidence type="ECO:0000256" key="6">
    <source>
        <dbReference type="ARBA" id="ARBA00023136"/>
    </source>
</evidence>
<keyword evidence="5 7" id="KW-1133">Transmembrane helix</keyword>
<keyword evidence="9" id="KW-1185">Reference proteome</keyword>
<dbReference type="Pfam" id="PF07681">
    <property type="entry name" value="DoxX"/>
    <property type="match status" value="1"/>
</dbReference>
<dbReference type="Proteomes" id="UP000237682">
    <property type="component" value="Unassembled WGS sequence"/>
</dbReference>
<accession>A0A2S9Q589</accession>
<feature type="transmembrane region" description="Helical" evidence="7">
    <location>
        <begin position="45"/>
        <end position="70"/>
    </location>
</feature>
<sequence length="148" mass="15508">MTPISKIKAGLADAMLLAGRLLLALIFLHEGTILALHFTRTVESMAVIGIGAPLVVGVIALQLGAGLALALGLLARIGALLLGLFCLATATLFHMDFASQNELLHFEKDLAIAGGMFVLSIVGSGGLSLDRLLRHMSSLPGPLRRILF</sequence>
<proteinExistence type="inferred from homology"/>
<dbReference type="RefSeq" id="WP_105865173.1">
    <property type="nucleotide sequence ID" value="NZ_PUEJ01000013.1"/>
</dbReference>
<dbReference type="GO" id="GO:0005886">
    <property type="term" value="C:plasma membrane"/>
    <property type="evidence" value="ECO:0007669"/>
    <property type="project" value="UniProtKB-SubCell"/>
</dbReference>
<evidence type="ECO:0000256" key="4">
    <source>
        <dbReference type="ARBA" id="ARBA00022692"/>
    </source>
</evidence>
<reference evidence="8 9" key="1">
    <citation type="submission" date="2018-02" db="EMBL/GenBank/DDBJ databases">
        <title>Whole genome sequencing of endophytic bacterium.</title>
        <authorList>
            <person name="Eedara R."/>
            <person name="Podile A.R."/>
        </authorList>
    </citation>
    <scope>NUCLEOTIDE SEQUENCE [LARGE SCALE GENOMIC DNA]</scope>
    <source>
        <strain evidence="8 9">RP1T</strain>
    </source>
</reference>
<evidence type="ECO:0000256" key="7">
    <source>
        <dbReference type="SAM" id="Phobius"/>
    </source>
</evidence>
<organism evidence="8 9">
    <name type="scientific">Labrys okinawensis</name>
    <dbReference type="NCBI Taxonomy" id="346911"/>
    <lineage>
        <taxon>Bacteria</taxon>
        <taxon>Pseudomonadati</taxon>
        <taxon>Pseudomonadota</taxon>
        <taxon>Alphaproteobacteria</taxon>
        <taxon>Hyphomicrobiales</taxon>
        <taxon>Xanthobacteraceae</taxon>
        <taxon>Labrys</taxon>
    </lineage>
</organism>
<keyword evidence="3" id="KW-1003">Cell membrane</keyword>
<name>A0A2S9Q589_9HYPH</name>
<feature type="transmembrane region" description="Helical" evidence="7">
    <location>
        <begin position="110"/>
        <end position="129"/>
    </location>
</feature>
<comment type="caution">
    <text evidence="8">The sequence shown here is derived from an EMBL/GenBank/DDBJ whole genome shotgun (WGS) entry which is preliminary data.</text>
</comment>
<dbReference type="EMBL" id="PUEJ01000013">
    <property type="protein sequence ID" value="PRH84516.1"/>
    <property type="molecule type" value="Genomic_DNA"/>
</dbReference>
<dbReference type="InterPro" id="IPR051907">
    <property type="entry name" value="DoxX-like_oxidoreductase"/>
</dbReference>